<evidence type="ECO:0000313" key="5">
    <source>
        <dbReference type="Proteomes" id="UP000093226"/>
    </source>
</evidence>
<evidence type="ECO:0000313" key="6">
    <source>
        <dbReference type="Proteomes" id="UP000182367"/>
    </source>
</evidence>
<evidence type="ECO:0000313" key="7">
    <source>
        <dbReference type="Proteomes" id="UP000321579"/>
    </source>
</evidence>
<evidence type="ECO:0000256" key="1">
    <source>
        <dbReference type="ARBA" id="ARBA00023002"/>
    </source>
</evidence>
<dbReference type="PANTHER" id="PTHR11091">
    <property type="entry name" value="OXIDOREDUCTASE-RELATED"/>
    <property type="match status" value="1"/>
</dbReference>
<organism evidence="3 5">
    <name type="scientific">Flavobacterium glycines</name>
    <dbReference type="NCBI Taxonomy" id="551990"/>
    <lineage>
        <taxon>Bacteria</taxon>
        <taxon>Pseudomonadati</taxon>
        <taxon>Bacteroidota</taxon>
        <taxon>Flavobacteriia</taxon>
        <taxon>Flavobacteriales</taxon>
        <taxon>Flavobacteriaceae</taxon>
        <taxon>Flavobacterium</taxon>
    </lineage>
</organism>
<dbReference type="PANTHER" id="PTHR11091:SF3">
    <property type="entry name" value="2,3-DIKETO-L-GULONATE REDUCTASE"/>
    <property type="match status" value="1"/>
</dbReference>
<dbReference type="Proteomes" id="UP000182367">
    <property type="component" value="Unassembled WGS sequence"/>
</dbReference>
<dbReference type="AlphaFoldDB" id="A0A1B9DGE2"/>
<dbReference type="Proteomes" id="UP000093226">
    <property type="component" value="Unassembled WGS sequence"/>
</dbReference>
<dbReference type="EMBL" id="BJVF01000002">
    <property type="protein sequence ID" value="GEL10958.1"/>
    <property type="molecule type" value="Genomic_DNA"/>
</dbReference>
<reference evidence="4 6" key="3">
    <citation type="submission" date="2016-10" db="EMBL/GenBank/DDBJ databases">
        <authorList>
            <person name="Varghese N."/>
            <person name="Submissions S."/>
        </authorList>
    </citation>
    <scope>NUCLEOTIDE SEQUENCE [LARGE SCALE GENOMIC DNA]</scope>
    <source>
        <strain evidence="4 6">Gm-149</strain>
    </source>
</reference>
<keyword evidence="1" id="KW-0560">Oxidoreductase</keyword>
<dbReference type="SUPFAM" id="SSF89733">
    <property type="entry name" value="L-sulfolactate dehydrogenase-like"/>
    <property type="match status" value="1"/>
</dbReference>
<dbReference type="GO" id="GO:0016491">
    <property type="term" value="F:oxidoreductase activity"/>
    <property type="evidence" value="ECO:0007669"/>
    <property type="project" value="UniProtKB-KW"/>
</dbReference>
<dbReference type="NCBIfam" id="NF009750">
    <property type="entry name" value="PRK13260.1"/>
    <property type="match status" value="1"/>
</dbReference>
<name>A0A1B9DGE2_9FLAO</name>
<reference evidence="3" key="2">
    <citation type="submission" date="2016-03" db="EMBL/GenBank/DDBJ databases">
        <authorList>
            <person name="Ploux O."/>
        </authorList>
    </citation>
    <scope>NUCLEOTIDE SEQUENCE</scope>
    <source>
        <strain evidence="3">NBRC 105008</strain>
    </source>
</reference>
<dbReference type="EMBL" id="FNEO01000002">
    <property type="protein sequence ID" value="SDJ34793.1"/>
    <property type="molecule type" value="Genomic_DNA"/>
</dbReference>
<dbReference type="RefSeq" id="WP_066329627.1">
    <property type="nucleotide sequence ID" value="NZ_BJVF01000002.1"/>
</dbReference>
<dbReference type="STRING" id="551990.SAMN05192550_1965"/>
<evidence type="ECO:0000313" key="3">
    <source>
        <dbReference type="EMBL" id="OCB68782.1"/>
    </source>
</evidence>
<dbReference type="InterPro" id="IPR003767">
    <property type="entry name" value="Malate/L-lactate_DH-like"/>
</dbReference>
<reference evidence="2 7" key="4">
    <citation type="submission" date="2019-07" db="EMBL/GenBank/DDBJ databases">
        <title>Whole genome shotgun sequence of Flavobacterium glycines NBRC 105008.</title>
        <authorList>
            <person name="Hosoyama A."/>
            <person name="Uohara A."/>
            <person name="Ohji S."/>
            <person name="Ichikawa N."/>
        </authorList>
    </citation>
    <scope>NUCLEOTIDE SEQUENCE [LARGE SCALE GENOMIC DNA]</scope>
    <source>
        <strain evidence="2 7">NBRC 105008</strain>
    </source>
</reference>
<dbReference type="Pfam" id="PF02615">
    <property type="entry name" value="Ldh_2"/>
    <property type="match status" value="1"/>
</dbReference>
<gene>
    <name evidence="2" type="primary">dlgD</name>
    <name evidence="3" type="ORF">FBGL_14420</name>
    <name evidence="2" type="ORF">FGL01_16970</name>
    <name evidence="4" type="ORF">SAMN05192550_1965</name>
</gene>
<dbReference type="Gene3D" id="1.10.1530.10">
    <property type="match status" value="1"/>
</dbReference>
<evidence type="ECO:0000313" key="2">
    <source>
        <dbReference type="EMBL" id="GEL10958.1"/>
    </source>
</evidence>
<dbReference type="InterPro" id="IPR043144">
    <property type="entry name" value="Mal/L-sulf/L-lact_DH-like_ah"/>
</dbReference>
<comment type="caution">
    <text evidence="3">The sequence shown here is derived from an EMBL/GenBank/DDBJ whole genome shotgun (WGS) entry which is preliminary data.</text>
</comment>
<dbReference type="InterPro" id="IPR043143">
    <property type="entry name" value="Mal/L-sulf/L-lact_DH-like_NADP"/>
</dbReference>
<proteinExistence type="predicted"/>
<keyword evidence="6" id="KW-1185">Reference proteome</keyword>
<dbReference type="EMBL" id="LVEO01000029">
    <property type="protein sequence ID" value="OCB68782.1"/>
    <property type="molecule type" value="Genomic_DNA"/>
</dbReference>
<dbReference type="Proteomes" id="UP000321579">
    <property type="component" value="Unassembled WGS sequence"/>
</dbReference>
<evidence type="ECO:0000313" key="4">
    <source>
        <dbReference type="EMBL" id="SDJ34793.1"/>
    </source>
</evidence>
<dbReference type="Gene3D" id="3.30.1370.60">
    <property type="entry name" value="Hypothetical oxidoreductase yiak, domain 2"/>
    <property type="match status" value="1"/>
</dbReference>
<protein>
    <submittedName>
        <fullName evidence="3">2,3-diketo-L-gulonate reductase</fullName>
    </submittedName>
    <submittedName>
        <fullName evidence="4">3-dehydro-L-gulonate 2-dehydrogenase</fullName>
    </submittedName>
</protein>
<reference evidence="5" key="1">
    <citation type="submission" date="2016-03" db="EMBL/GenBank/DDBJ databases">
        <title>Draft genome sequence of Paenibacillus glacialis DSM 22343.</title>
        <authorList>
            <person name="Shin S.-K."/>
            <person name="Yi H."/>
        </authorList>
    </citation>
    <scope>NUCLEOTIDE SEQUENCE [LARGE SCALE GENOMIC DNA]</scope>
    <source>
        <strain evidence="5">NBRC 105008</strain>
    </source>
</reference>
<sequence>MTKNLTLIPSEKMQEVLYKLFLKYKFTDAKAKLMAEVFADNSLSGVNSHGINRVSPFIKYVEEGLVKKDAEAVKVESFGSIERWDGNFGPGIINARICTNRAIELAKSHGMGLVALRNTNHWMRGGSYGWQTAEAGCISILFTNTKPNMPPWGAKESRLGNNPFIISIPRAGGHIVLDMAISQFSFGKINEYKLRGEQLPYPGGWDENDELSKDPEKILSKERGLPIGYWKGSALSIVLDMLATILSAGNSTSKIGLNEHETGISQIFLCIYPEIFHDQNLQEKLLNEIIDYTHNAEPIDSENKIYYPGERALQNKAKNLKDGIPVSKEIWQNVIELLG</sequence>
<accession>A0A1B9DGE2</accession>
<dbReference type="InterPro" id="IPR036111">
    <property type="entry name" value="Mal/L-sulfo/L-lacto_DH-like_sf"/>
</dbReference>